<gene>
    <name evidence="2" type="ORF">RFULGI_LOCUS3865</name>
</gene>
<proteinExistence type="predicted"/>
<sequence length="74" mass="8489">MLLDDNDNSESDINKEDSNDEDSNDDQDNYWDWDPKKHIPDGIIKDILAFGTKIHNALLDALANPVKGWDLNNY</sequence>
<dbReference type="OrthoDB" id="10549078at2759"/>
<protein>
    <submittedName>
        <fullName evidence="2">15672_t:CDS:1</fullName>
    </submittedName>
</protein>
<evidence type="ECO:0000313" key="3">
    <source>
        <dbReference type="Proteomes" id="UP000789396"/>
    </source>
</evidence>
<comment type="caution">
    <text evidence="2">The sequence shown here is derived from an EMBL/GenBank/DDBJ whole genome shotgun (WGS) entry which is preliminary data.</text>
</comment>
<dbReference type="AlphaFoldDB" id="A0A9N9ALW7"/>
<dbReference type="EMBL" id="CAJVPZ010003594">
    <property type="protein sequence ID" value="CAG8532709.1"/>
    <property type="molecule type" value="Genomic_DNA"/>
</dbReference>
<evidence type="ECO:0000256" key="1">
    <source>
        <dbReference type="SAM" id="MobiDB-lite"/>
    </source>
</evidence>
<keyword evidence="3" id="KW-1185">Reference proteome</keyword>
<dbReference type="Proteomes" id="UP000789396">
    <property type="component" value="Unassembled WGS sequence"/>
</dbReference>
<feature type="compositionally biased region" description="Acidic residues" evidence="1">
    <location>
        <begin position="18"/>
        <end position="31"/>
    </location>
</feature>
<feature type="region of interest" description="Disordered" evidence="1">
    <location>
        <begin position="1"/>
        <end position="33"/>
    </location>
</feature>
<feature type="compositionally biased region" description="Acidic residues" evidence="1">
    <location>
        <begin position="1"/>
        <end position="10"/>
    </location>
</feature>
<organism evidence="2 3">
    <name type="scientific">Racocetra fulgida</name>
    <dbReference type="NCBI Taxonomy" id="60492"/>
    <lineage>
        <taxon>Eukaryota</taxon>
        <taxon>Fungi</taxon>
        <taxon>Fungi incertae sedis</taxon>
        <taxon>Mucoromycota</taxon>
        <taxon>Glomeromycotina</taxon>
        <taxon>Glomeromycetes</taxon>
        <taxon>Diversisporales</taxon>
        <taxon>Gigasporaceae</taxon>
        <taxon>Racocetra</taxon>
    </lineage>
</organism>
<name>A0A9N9ALW7_9GLOM</name>
<evidence type="ECO:0000313" key="2">
    <source>
        <dbReference type="EMBL" id="CAG8532709.1"/>
    </source>
</evidence>
<accession>A0A9N9ALW7</accession>
<reference evidence="2" key="1">
    <citation type="submission" date="2021-06" db="EMBL/GenBank/DDBJ databases">
        <authorList>
            <person name="Kallberg Y."/>
            <person name="Tangrot J."/>
            <person name="Rosling A."/>
        </authorList>
    </citation>
    <scope>NUCLEOTIDE SEQUENCE</scope>
    <source>
        <strain evidence="2">IN212</strain>
    </source>
</reference>